<feature type="transmembrane region" description="Helical" evidence="1">
    <location>
        <begin position="50"/>
        <end position="72"/>
    </location>
</feature>
<feature type="transmembrane region" description="Helical" evidence="1">
    <location>
        <begin position="9"/>
        <end position="30"/>
    </location>
</feature>
<keyword evidence="1" id="KW-0472">Membrane</keyword>
<keyword evidence="1" id="KW-0812">Transmembrane</keyword>
<proteinExistence type="predicted"/>
<evidence type="ECO:0000313" key="2">
    <source>
        <dbReference type="EMBL" id="KAJ4471505.1"/>
    </source>
</evidence>
<protein>
    <submittedName>
        <fullName evidence="2">Uncharacterized protein</fullName>
    </submittedName>
</protein>
<reference evidence="2" key="1">
    <citation type="submission" date="2022-08" db="EMBL/GenBank/DDBJ databases">
        <title>A Global Phylogenomic Analysis of the Shiitake Genus Lentinula.</title>
        <authorList>
            <consortium name="DOE Joint Genome Institute"/>
            <person name="Sierra-Patev S."/>
            <person name="Min B."/>
            <person name="Naranjo-Ortiz M."/>
            <person name="Looney B."/>
            <person name="Konkel Z."/>
            <person name="Slot J.C."/>
            <person name="Sakamoto Y."/>
            <person name="Steenwyk J.L."/>
            <person name="Rokas A."/>
            <person name="Carro J."/>
            <person name="Camarero S."/>
            <person name="Ferreira P."/>
            <person name="Molpeceres G."/>
            <person name="Ruiz-Duenas F.J."/>
            <person name="Serrano A."/>
            <person name="Henrissat B."/>
            <person name="Drula E."/>
            <person name="Hughes K.W."/>
            <person name="Mata J.L."/>
            <person name="Ishikawa N.K."/>
            <person name="Vargas-Isla R."/>
            <person name="Ushijima S."/>
            <person name="Smith C.A."/>
            <person name="Ahrendt S."/>
            <person name="Andreopoulos W."/>
            <person name="He G."/>
            <person name="Labutti K."/>
            <person name="Lipzen A."/>
            <person name="Ng V."/>
            <person name="Riley R."/>
            <person name="Sandor L."/>
            <person name="Barry K."/>
            <person name="Martinez A.T."/>
            <person name="Xiao Y."/>
            <person name="Gibbons J.G."/>
            <person name="Terashima K."/>
            <person name="Grigoriev I.V."/>
            <person name="Hibbett D.S."/>
        </authorList>
    </citation>
    <scope>NUCLEOTIDE SEQUENCE</scope>
    <source>
        <strain evidence="2">JLM2183</strain>
    </source>
</reference>
<feature type="transmembrane region" description="Helical" evidence="1">
    <location>
        <begin position="179"/>
        <end position="200"/>
    </location>
</feature>
<evidence type="ECO:0000313" key="3">
    <source>
        <dbReference type="Proteomes" id="UP001150266"/>
    </source>
</evidence>
<dbReference type="Proteomes" id="UP001150266">
    <property type="component" value="Unassembled WGS sequence"/>
</dbReference>
<dbReference type="AlphaFoldDB" id="A0A9W9A0C7"/>
<feature type="transmembrane region" description="Helical" evidence="1">
    <location>
        <begin position="264"/>
        <end position="286"/>
    </location>
</feature>
<organism evidence="2 3">
    <name type="scientific">Lentinula aciculospora</name>
    <dbReference type="NCBI Taxonomy" id="153920"/>
    <lineage>
        <taxon>Eukaryota</taxon>
        <taxon>Fungi</taxon>
        <taxon>Dikarya</taxon>
        <taxon>Basidiomycota</taxon>
        <taxon>Agaricomycotina</taxon>
        <taxon>Agaricomycetes</taxon>
        <taxon>Agaricomycetidae</taxon>
        <taxon>Agaricales</taxon>
        <taxon>Marasmiineae</taxon>
        <taxon>Omphalotaceae</taxon>
        <taxon>Lentinula</taxon>
    </lineage>
</organism>
<accession>A0A9W9A0C7</accession>
<comment type="caution">
    <text evidence="2">The sequence shown here is derived from an EMBL/GenBank/DDBJ whole genome shotgun (WGS) entry which is preliminary data.</text>
</comment>
<keyword evidence="3" id="KW-1185">Reference proteome</keyword>
<name>A0A9W9A0C7_9AGAR</name>
<keyword evidence="1" id="KW-1133">Transmembrane helix</keyword>
<dbReference type="OrthoDB" id="2384193at2759"/>
<feature type="transmembrane region" description="Helical" evidence="1">
    <location>
        <begin position="149"/>
        <end position="167"/>
    </location>
</feature>
<gene>
    <name evidence="2" type="ORF">J3R30DRAFT_3525990</name>
</gene>
<dbReference type="EMBL" id="JAOTPV010000022">
    <property type="protein sequence ID" value="KAJ4471505.1"/>
    <property type="molecule type" value="Genomic_DNA"/>
</dbReference>
<evidence type="ECO:0000256" key="1">
    <source>
        <dbReference type="SAM" id="Phobius"/>
    </source>
</evidence>
<sequence>MSHTSPSSYLIWAILSCMLGIFLVYHLYSFDRFKCLKWNNGPHSGAFKRIMTYSYLLTLPLIITYAVGFAIIKYKEGYVFLELEGVVPMPYQLWAPLSKSAIFPLTLCFTMAWALEMVTHLEELCFWLFLVNAQGGQQDWFRSHYFKTWIMGSCIAVLYMPLVTIFTRSDPLKSEAFTFLAGSLGSLSLTIWFMPILWTFPSFLNKLKSEGVDNATVIRLTKFHELNTIRVLCRYLFTVPLLVLGVDGARPHQHINENFFWTDLLTFLAAVGCVISSGITLIIFFPRSVEGEIAARDASREKRRLRSQGSVMEVRGTDIGTSVSLSELPASHLNDYLAVKPNHSLHDFSRESHEISFNSDDKIVPAEEEYSLTELPVSTIRPNRKHGNSVELGGIGSVLPLQSLTEANLSKHNVYSSVNHMVHSYTSPINMVYGGNNRSEASRLTFTRRT</sequence>